<organism evidence="2 3">
    <name type="scientific">Vibrio zhanjiangensis</name>
    <dbReference type="NCBI Taxonomy" id="1046128"/>
    <lineage>
        <taxon>Bacteria</taxon>
        <taxon>Pseudomonadati</taxon>
        <taxon>Pseudomonadota</taxon>
        <taxon>Gammaproteobacteria</taxon>
        <taxon>Vibrionales</taxon>
        <taxon>Vibrionaceae</taxon>
        <taxon>Vibrio</taxon>
    </lineage>
</organism>
<gene>
    <name evidence="2" type="ORF">GCM10007938_13340</name>
</gene>
<name>A0ABQ6EWW1_9VIBR</name>
<reference evidence="3" key="1">
    <citation type="journal article" date="2019" name="Int. J. Syst. Evol. Microbiol.">
        <title>The Global Catalogue of Microorganisms (GCM) 10K type strain sequencing project: providing services to taxonomists for standard genome sequencing and annotation.</title>
        <authorList>
            <consortium name="The Broad Institute Genomics Platform"/>
            <consortium name="The Broad Institute Genome Sequencing Center for Infectious Disease"/>
            <person name="Wu L."/>
            <person name="Ma J."/>
        </authorList>
    </citation>
    <scope>NUCLEOTIDE SEQUENCE [LARGE SCALE GENOMIC DNA]</scope>
    <source>
        <strain evidence="3">NBRC 108723</strain>
    </source>
</reference>
<protein>
    <recommendedName>
        <fullName evidence="4">Flagellar FliJ protein</fullName>
    </recommendedName>
</protein>
<evidence type="ECO:0000313" key="2">
    <source>
        <dbReference type="EMBL" id="GLT17556.1"/>
    </source>
</evidence>
<feature type="coiled-coil region" evidence="1">
    <location>
        <begin position="19"/>
        <end position="53"/>
    </location>
</feature>
<keyword evidence="1" id="KW-0175">Coiled coil</keyword>
<accession>A0ABQ6EWW1</accession>
<feature type="coiled-coil region" evidence="1">
    <location>
        <begin position="98"/>
        <end position="125"/>
    </location>
</feature>
<proteinExistence type="predicted"/>
<evidence type="ECO:0000313" key="3">
    <source>
        <dbReference type="Proteomes" id="UP001157138"/>
    </source>
</evidence>
<comment type="caution">
    <text evidence="2">The sequence shown here is derived from an EMBL/GenBank/DDBJ whole genome shotgun (WGS) entry which is preliminary data.</text>
</comment>
<dbReference type="EMBL" id="BSPW01000024">
    <property type="protein sequence ID" value="GLT17556.1"/>
    <property type="molecule type" value="Genomic_DNA"/>
</dbReference>
<dbReference type="RefSeq" id="WP_284191463.1">
    <property type="nucleotide sequence ID" value="NZ_BSPW01000024.1"/>
</dbReference>
<keyword evidence="3" id="KW-1185">Reference proteome</keyword>
<sequence length="146" mass="17147">MQSKQKAISQFRTLTQKQRDLMCAELETLQQQSDQANKRIEQLLDLKKQTRANRRTHLHREMLLNQCQVQGMLSKMVDHQQHELELVHAQYHSLQTLLKAKHIKVKGLENQLASWQREQKIVLQKNEDLALEEAINNFSARQLSGL</sequence>
<dbReference type="Proteomes" id="UP001157138">
    <property type="component" value="Unassembled WGS sequence"/>
</dbReference>
<evidence type="ECO:0008006" key="4">
    <source>
        <dbReference type="Google" id="ProtNLM"/>
    </source>
</evidence>
<evidence type="ECO:0000256" key="1">
    <source>
        <dbReference type="SAM" id="Coils"/>
    </source>
</evidence>